<dbReference type="AlphaFoldDB" id="A0A239SUT3"/>
<proteinExistence type="inferred from homology"/>
<organism evidence="11 12">
    <name type="scientific">Streptococcus merionis</name>
    <dbReference type="NCBI Taxonomy" id="400065"/>
    <lineage>
        <taxon>Bacteria</taxon>
        <taxon>Bacillati</taxon>
        <taxon>Bacillota</taxon>
        <taxon>Bacilli</taxon>
        <taxon>Lactobacillales</taxon>
        <taxon>Streptococcaceae</taxon>
        <taxon>Streptococcus</taxon>
    </lineage>
</organism>
<keyword evidence="7 10" id="KW-0119">Carbohydrate metabolism</keyword>
<name>A0A239SUT3_9STRE</name>
<dbReference type="Pfam" id="PF02446">
    <property type="entry name" value="Glyco_hydro_77"/>
    <property type="match status" value="1"/>
</dbReference>
<evidence type="ECO:0000256" key="6">
    <source>
        <dbReference type="ARBA" id="ARBA00022679"/>
    </source>
</evidence>
<dbReference type="EMBL" id="LT906439">
    <property type="protein sequence ID" value="SNU89200.1"/>
    <property type="molecule type" value="Genomic_DNA"/>
</dbReference>
<reference evidence="11 12" key="1">
    <citation type="submission" date="2017-06" db="EMBL/GenBank/DDBJ databases">
        <authorList>
            <consortium name="Pathogen Informatics"/>
        </authorList>
    </citation>
    <scope>NUCLEOTIDE SEQUENCE [LARGE SCALE GENOMIC DNA]</scope>
    <source>
        <strain evidence="11 12">NCTC13788</strain>
    </source>
</reference>
<comment type="similarity">
    <text evidence="2 10">Belongs to the disproportionating enzyme family.</text>
</comment>
<dbReference type="eggNOG" id="COG1640">
    <property type="taxonomic scope" value="Bacteria"/>
</dbReference>
<protein>
    <recommendedName>
        <fullName evidence="4 10">4-alpha-glucanotransferase</fullName>
        <ecNumber evidence="3 10">2.4.1.25</ecNumber>
    </recommendedName>
    <alternativeName>
        <fullName evidence="8 10">Amylomaltase</fullName>
    </alternativeName>
    <alternativeName>
        <fullName evidence="9 10">Disproportionating enzyme</fullName>
    </alternativeName>
</protein>
<dbReference type="PANTHER" id="PTHR32438">
    <property type="entry name" value="4-ALPHA-GLUCANOTRANSFERASE DPE1, CHLOROPLASTIC/AMYLOPLASTIC"/>
    <property type="match status" value="1"/>
</dbReference>
<accession>A0A239SUT3</accession>
<dbReference type="InterPro" id="IPR017853">
    <property type="entry name" value="GH"/>
</dbReference>
<dbReference type="GO" id="GO:0004134">
    <property type="term" value="F:4-alpha-glucanotransferase activity"/>
    <property type="evidence" value="ECO:0007669"/>
    <property type="project" value="UniProtKB-EC"/>
</dbReference>
<sequence>MKRSSGILMPIFSLPSSYGIGDFGSAAYEFVDFLVASGQTYWQILPLGTLSFGESPYQSYSAFAGNPYFISLDYLVEEGLLEWSDFEGLDFGDDQEVVDYSKVYASHDVLLRKAVQAFEAKGFSDDYDAFVLKHKGWLLDFADYMAIKGHFNGLSWLDWPDETIRQRSSVAISYYRQSLAQELTYHQVTQYFFFKQWQALKSYANVHGIQIIGDMPIYVSSDSSDMWCSPQYFKTDSLGRPSVVAGYPPDAFSDTGQLWGNPIYDWETMAADDYDWWKNRMGMLFELYDLVRIDHFLGFNAFWEIPAGDETARNGRWVKGPGYDLFESLKEHFRRLPIIAEDLGLITEEVKALLSLTGFPGMKILQFAYNPNGDSDYLPHHCQEHSVVYTGTHDHNTIKGWYHDEVDEATRAFFNQYSNRRADETVSQAMIRQAWSAPSSLAMTPMQDLLELGGEARTNSPGTLGGNWQWRMRPDAITPEVCYWLSDLTQLYRRTNQKCQTEK</sequence>
<evidence type="ECO:0000256" key="5">
    <source>
        <dbReference type="ARBA" id="ARBA00022676"/>
    </source>
</evidence>
<evidence type="ECO:0000256" key="4">
    <source>
        <dbReference type="ARBA" id="ARBA00020295"/>
    </source>
</evidence>
<dbReference type="KEGG" id="smen:SAMEA4412692_1398"/>
<evidence type="ECO:0000313" key="12">
    <source>
        <dbReference type="Proteomes" id="UP000215185"/>
    </source>
</evidence>
<evidence type="ECO:0000256" key="3">
    <source>
        <dbReference type="ARBA" id="ARBA00012560"/>
    </source>
</evidence>
<gene>
    <name evidence="11" type="primary">malM</name>
    <name evidence="11" type="ORF">SAMEA4412692_01398</name>
</gene>
<dbReference type="Proteomes" id="UP000215185">
    <property type="component" value="Chromosome 1"/>
</dbReference>
<keyword evidence="5 10" id="KW-0328">Glycosyltransferase</keyword>
<dbReference type="STRING" id="1123308.GCA_000380085_01700"/>
<keyword evidence="12" id="KW-1185">Reference proteome</keyword>
<dbReference type="GO" id="GO:0005975">
    <property type="term" value="P:carbohydrate metabolic process"/>
    <property type="evidence" value="ECO:0007669"/>
    <property type="project" value="InterPro"/>
</dbReference>
<dbReference type="SUPFAM" id="SSF51445">
    <property type="entry name" value="(Trans)glycosidases"/>
    <property type="match status" value="1"/>
</dbReference>
<dbReference type="NCBIfam" id="NF011080">
    <property type="entry name" value="PRK14508.1-3"/>
    <property type="match status" value="1"/>
</dbReference>
<evidence type="ECO:0000313" key="11">
    <source>
        <dbReference type="EMBL" id="SNU89200.1"/>
    </source>
</evidence>
<dbReference type="NCBIfam" id="TIGR00217">
    <property type="entry name" value="malQ"/>
    <property type="match status" value="1"/>
</dbReference>
<dbReference type="EC" id="2.4.1.25" evidence="3 10"/>
<evidence type="ECO:0000256" key="10">
    <source>
        <dbReference type="RuleBase" id="RU361207"/>
    </source>
</evidence>
<evidence type="ECO:0000256" key="8">
    <source>
        <dbReference type="ARBA" id="ARBA00031423"/>
    </source>
</evidence>
<evidence type="ECO:0000256" key="7">
    <source>
        <dbReference type="ARBA" id="ARBA00023277"/>
    </source>
</evidence>
<dbReference type="Gene3D" id="3.20.20.80">
    <property type="entry name" value="Glycosidases"/>
    <property type="match status" value="1"/>
</dbReference>
<dbReference type="PANTHER" id="PTHR32438:SF5">
    <property type="entry name" value="4-ALPHA-GLUCANOTRANSFERASE DPE1, CHLOROPLASTIC_AMYLOPLASTIC"/>
    <property type="match status" value="1"/>
</dbReference>
<dbReference type="InterPro" id="IPR003385">
    <property type="entry name" value="Glyco_hydro_77"/>
</dbReference>
<evidence type="ECO:0000256" key="9">
    <source>
        <dbReference type="ARBA" id="ARBA00031501"/>
    </source>
</evidence>
<keyword evidence="6 10" id="KW-0808">Transferase</keyword>
<evidence type="ECO:0000256" key="1">
    <source>
        <dbReference type="ARBA" id="ARBA00000439"/>
    </source>
</evidence>
<evidence type="ECO:0000256" key="2">
    <source>
        <dbReference type="ARBA" id="ARBA00005684"/>
    </source>
</evidence>
<comment type="catalytic activity">
    <reaction evidence="1 10">
        <text>Transfers a segment of a (1-&gt;4)-alpha-D-glucan to a new position in an acceptor, which may be glucose or a (1-&gt;4)-alpha-D-glucan.</text>
        <dbReference type="EC" id="2.4.1.25"/>
    </reaction>
</comment>